<organism evidence="6 7">
    <name type="scientific">Lishizhenia tianjinensis</name>
    <dbReference type="NCBI Taxonomy" id="477690"/>
    <lineage>
        <taxon>Bacteria</taxon>
        <taxon>Pseudomonadati</taxon>
        <taxon>Bacteroidota</taxon>
        <taxon>Flavobacteriia</taxon>
        <taxon>Flavobacteriales</taxon>
        <taxon>Crocinitomicaceae</taxon>
        <taxon>Lishizhenia</taxon>
    </lineage>
</organism>
<reference evidence="6 7" key="1">
    <citation type="submission" date="2016-10" db="EMBL/GenBank/DDBJ databases">
        <authorList>
            <person name="de Groot N.N."/>
        </authorList>
    </citation>
    <scope>NUCLEOTIDE SEQUENCE [LARGE SCALE GENOMIC DNA]</scope>
    <source>
        <strain evidence="6 7">CGMCC 1.7005</strain>
    </source>
</reference>
<feature type="transmembrane region" description="Helical" evidence="4">
    <location>
        <begin position="266"/>
        <end position="286"/>
    </location>
</feature>
<dbReference type="Proteomes" id="UP000236454">
    <property type="component" value="Unassembled WGS sequence"/>
</dbReference>
<evidence type="ECO:0000256" key="4">
    <source>
        <dbReference type="SAM" id="Phobius"/>
    </source>
</evidence>
<dbReference type="GO" id="GO:0016757">
    <property type="term" value="F:glycosyltransferase activity"/>
    <property type="evidence" value="ECO:0007669"/>
    <property type="project" value="UniProtKB-KW"/>
</dbReference>
<dbReference type="InterPro" id="IPR029044">
    <property type="entry name" value="Nucleotide-diphossugar_trans"/>
</dbReference>
<name>A0A1I7A3A7_9FLAO</name>
<accession>A0A1I7A3A7</accession>
<protein>
    <submittedName>
        <fullName evidence="6">Glycosyltransferase, catalytic subunit of cellulose synthase and poly-beta-1,6-N-acetylglucosamine synthase</fullName>
    </submittedName>
</protein>
<keyword evidence="2" id="KW-0328">Glycosyltransferase</keyword>
<dbReference type="PANTHER" id="PTHR43630:SF1">
    <property type="entry name" value="POLY-BETA-1,6-N-ACETYL-D-GLUCOSAMINE SYNTHASE"/>
    <property type="match status" value="1"/>
</dbReference>
<dbReference type="Gene3D" id="3.90.550.10">
    <property type="entry name" value="Spore Coat Polysaccharide Biosynthesis Protein SpsA, Chain A"/>
    <property type="match status" value="1"/>
</dbReference>
<proteinExistence type="inferred from homology"/>
<evidence type="ECO:0000256" key="1">
    <source>
        <dbReference type="ARBA" id="ARBA00006739"/>
    </source>
</evidence>
<keyword evidence="4" id="KW-1133">Transmembrane helix</keyword>
<dbReference type="STRING" id="477690.SAMN05216474_1859"/>
<dbReference type="PANTHER" id="PTHR43630">
    <property type="entry name" value="POLY-BETA-1,6-N-ACETYL-D-GLUCOSAMINE SYNTHASE"/>
    <property type="match status" value="1"/>
</dbReference>
<sequence>MTLLFYSIPLLFLLLYLGLYVFVISKREKVIENGKRIDLKDLTLIVPFRNEASNIDRIIHALHTQEKQPYEIIFVDDHSTDNTLSVLKNELIDSPLNVKLLHLEKDYGKKAAIRLALDHTETNYVLQWDADVVPGQNYFNNIQELFVRDMWVLPVVLRTTKGLLKYFQWDYLFIHALSYRMRKLKVLTASGANLLYNRKTYLNLLSKASGEEYLSGDDYFMLAVFQEHNKMIGVSAASSLAVETTLPTSLKLCLQQRLRWLSKSSWYELVGILLLAAINLYFLILILSFTTYGLGLFLLKTLIDIAYLREYTKAISKKDIYAVPLFFLILPFYFFVLFLASFILKKEWKGRELKKK</sequence>
<evidence type="ECO:0000259" key="5">
    <source>
        <dbReference type="Pfam" id="PF00535"/>
    </source>
</evidence>
<evidence type="ECO:0000256" key="2">
    <source>
        <dbReference type="ARBA" id="ARBA00022676"/>
    </source>
</evidence>
<dbReference type="RefSeq" id="WP_090248685.1">
    <property type="nucleotide sequence ID" value="NZ_FPAS01000002.1"/>
</dbReference>
<gene>
    <name evidence="6" type="ORF">SAMN05216474_1859</name>
</gene>
<dbReference type="InterPro" id="IPR001173">
    <property type="entry name" value="Glyco_trans_2-like"/>
</dbReference>
<evidence type="ECO:0000313" key="6">
    <source>
        <dbReference type="EMBL" id="SFT69406.1"/>
    </source>
</evidence>
<feature type="domain" description="Glycosyltransferase 2-like" evidence="5">
    <location>
        <begin position="44"/>
        <end position="200"/>
    </location>
</feature>
<dbReference type="SUPFAM" id="SSF53448">
    <property type="entry name" value="Nucleotide-diphospho-sugar transferases"/>
    <property type="match status" value="1"/>
</dbReference>
<dbReference type="EMBL" id="FPAS01000002">
    <property type="protein sequence ID" value="SFT69406.1"/>
    <property type="molecule type" value="Genomic_DNA"/>
</dbReference>
<dbReference type="AlphaFoldDB" id="A0A1I7A3A7"/>
<keyword evidence="7" id="KW-1185">Reference proteome</keyword>
<dbReference type="Pfam" id="PF00535">
    <property type="entry name" value="Glycos_transf_2"/>
    <property type="match status" value="1"/>
</dbReference>
<keyword evidence="4" id="KW-0812">Transmembrane</keyword>
<evidence type="ECO:0000256" key="3">
    <source>
        <dbReference type="ARBA" id="ARBA00022679"/>
    </source>
</evidence>
<keyword evidence="3 6" id="KW-0808">Transferase</keyword>
<comment type="similarity">
    <text evidence="1">Belongs to the glycosyltransferase 2 family.</text>
</comment>
<dbReference type="OrthoDB" id="9805625at2"/>
<feature type="transmembrane region" description="Helical" evidence="4">
    <location>
        <begin position="6"/>
        <end position="25"/>
    </location>
</feature>
<keyword evidence="4" id="KW-0472">Membrane</keyword>
<evidence type="ECO:0000313" key="7">
    <source>
        <dbReference type="Proteomes" id="UP000236454"/>
    </source>
</evidence>
<feature type="transmembrane region" description="Helical" evidence="4">
    <location>
        <begin position="320"/>
        <end position="344"/>
    </location>
</feature>